<sequence length="35" mass="3885">MAPCNVEVEIWMVLENGSDHLLDRPGEGEIVDSTE</sequence>
<dbReference type="AlphaFoldDB" id="H0EIV5"/>
<dbReference type="InParanoid" id="H0EIV5"/>
<dbReference type="EMBL" id="AGUE01000049">
    <property type="protein sequence ID" value="EHL01586.1"/>
    <property type="molecule type" value="Genomic_DNA"/>
</dbReference>
<accession>H0EIV5</accession>
<reference evidence="1 2" key="1">
    <citation type="journal article" date="2012" name="Eukaryot. Cell">
        <title>Genome sequence of the fungus Glarea lozoyensis: the first genome sequence of a species from the Helotiaceae family.</title>
        <authorList>
            <person name="Youssar L."/>
            <person name="Gruening B.A."/>
            <person name="Erxleben A."/>
            <person name="Guenther S."/>
            <person name="Huettel W."/>
        </authorList>
    </citation>
    <scope>NUCLEOTIDE SEQUENCE [LARGE SCALE GENOMIC DNA]</scope>
    <source>
        <strain evidence="2">ATCC 74030 / MF5533</strain>
    </source>
</reference>
<comment type="caution">
    <text evidence="1">The sequence shown here is derived from an EMBL/GenBank/DDBJ whole genome shotgun (WGS) entry which is preliminary data.</text>
</comment>
<organism evidence="1 2">
    <name type="scientific">Glarea lozoyensis (strain ATCC 74030 / MF5533)</name>
    <dbReference type="NCBI Taxonomy" id="1104152"/>
    <lineage>
        <taxon>Eukaryota</taxon>
        <taxon>Fungi</taxon>
        <taxon>Dikarya</taxon>
        <taxon>Ascomycota</taxon>
        <taxon>Pezizomycotina</taxon>
        <taxon>Leotiomycetes</taxon>
        <taxon>Helotiales</taxon>
        <taxon>Helotiaceae</taxon>
        <taxon>Glarea</taxon>
    </lineage>
</organism>
<dbReference type="Proteomes" id="UP000005446">
    <property type="component" value="Unassembled WGS sequence"/>
</dbReference>
<name>H0EIV5_GLAL7</name>
<dbReference type="HOGENOM" id="CLU_3368619_0_0_1"/>
<evidence type="ECO:0000313" key="1">
    <source>
        <dbReference type="EMBL" id="EHL01586.1"/>
    </source>
</evidence>
<gene>
    <name evidence="1" type="ORF">M7I_2471</name>
</gene>
<protein>
    <submittedName>
        <fullName evidence="1">Uncharacterized protein</fullName>
    </submittedName>
</protein>
<keyword evidence="2" id="KW-1185">Reference proteome</keyword>
<evidence type="ECO:0000313" key="2">
    <source>
        <dbReference type="Proteomes" id="UP000005446"/>
    </source>
</evidence>
<proteinExistence type="predicted"/>